<protein>
    <submittedName>
        <fullName evidence="1">Uncharacterized protein</fullName>
    </submittedName>
</protein>
<reference evidence="1" key="2">
    <citation type="submission" date="2016-06" db="EMBL/GenBank/DDBJ databases">
        <title>The genome of a short-lived fish provides insights into sex chromosome evolution and the genetic control of aging.</title>
        <authorList>
            <person name="Reichwald K."/>
            <person name="Felder M."/>
            <person name="Petzold A."/>
            <person name="Koch P."/>
            <person name="Groth M."/>
            <person name="Platzer M."/>
        </authorList>
    </citation>
    <scope>NUCLEOTIDE SEQUENCE</scope>
    <source>
        <tissue evidence="1">Brain</tissue>
    </source>
</reference>
<reference evidence="1" key="1">
    <citation type="submission" date="2016-05" db="EMBL/GenBank/DDBJ databases">
        <authorList>
            <person name="Lavstsen T."/>
            <person name="Jespersen J.S."/>
        </authorList>
    </citation>
    <scope>NUCLEOTIDE SEQUENCE</scope>
    <source>
        <tissue evidence="1">Brain</tissue>
    </source>
</reference>
<accession>A0A1A8JM59</accession>
<feature type="non-terminal residue" evidence="1">
    <location>
        <position position="1"/>
    </location>
</feature>
<dbReference type="EMBL" id="HAEE01001136">
    <property type="protein sequence ID" value="SBR21152.1"/>
    <property type="molecule type" value="Transcribed_RNA"/>
</dbReference>
<organism evidence="1">
    <name type="scientific">Nothobranchius kuhntae</name>
    <name type="common">Beira killifish</name>
    <dbReference type="NCBI Taxonomy" id="321403"/>
    <lineage>
        <taxon>Eukaryota</taxon>
        <taxon>Metazoa</taxon>
        <taxon>Chordata</taxon>
        <taxon>Craniata</taxon>
        <taxon>Vertebrata</taxon>
        <taxon>Euteleostomi</taxon>
        <taxon>Actinopterygii</taxon>
        <taxon>Neopterygii</taxon>
        <taxon>Teleostei</taxon>
        <taxon>Neoteleostei</taxon>
        <taxon>Acanthomorphata</taxon>
        <taxon>Ovalentaria</taxon>
        <taxon>Atherinomorphae</taxon>
        <taxon>Cyprinodontiformes</taxon>
        <taxon>Nothobranchiidae</taxon>
        <taxon>Nothobranchius</taxon>
    </lineage>
</organism>
<gene>
    <name evidence="1" type="primary">Nfu_g_1_007775</name>
</gene>
<evidence type="ECO:0000313" key="1">
    <source>
        <dbReference type="EMBL" id="SBR21152.1"/>
    </source>
</evidence>
<dbReference type="AlphaFoldDB" id="A0A1A8JM59"/>
<sequence>KDLSSKLRQSCDYAEWNWIMNCRCFVKTLPPVGWKRDRLTR</sequence>
<proteinExistence type="predicted"/>
<name>A0A1A8JM59_NOTKU</name>